<dbReference type="PANTHER" id="PTHR31350">
    <property type="entry name" value="SI:DKEY-261L7.2"/>
    <property type="match status" value="1"/>
</dbReference>
<reference evidence="3" key="1">
    <citation type="submission" date="2021-01" db="EMBL/GenBank/DDBJ databases">
        <title>Fulvivirga kasyanovii gen. nov., sp nov., a novel member of the phylum Bacteroidetes isolated from seawater in a mussel farm.</title>
        <authorList>
            <person name="Zhao L.-H."/>
            <person name="Wang Z.-J."/>
        </authorList>
    </citation>
    <scope>NUCLEOTIDE SEQUENCE</scope>
    <source>
        <strain evidence="3">29W222</strain>
    </source>
</reference>
<dbReference type="InterPro" id="IPR032698">
    <property type="entry name" value="SirB1_N"/>
</dbReference>
<organism evidence="3 4">
    <name type="scientific">Fulvivirga marina</name>
    <dbReference type="NCBI Taxonomy" id="2494733"/>
    <lineage>
        <taxon>Bacteria</taxon>
        <taxon>Pseudomonadati</taxon>
        <taxon>Bacteroidota</taxon>
        <taxon>Cytophagia</taxon>
        <taxon>Cytophagales</taxon>
        <taxon>Fulvivirgaceae</taxon>
        <taxon>Fulvivirga</taxon>
    </lineage>
</organism>
<dbReference type="AlphaFoldDB" id="A0A937KB59"/>
<evidence type="ECO:0000256" key="1">
    <source>
        <dbReference type="ARBA" id="ARBA00007100"/>
    </source>
</evidence>
<evidence type="ECO:0000313" key="4">
    <source>
        <dbReference type="Proteomes" id="UP000614216"/>
    </source>
</evidence>
<comment type="caution">
    <text evidence="3">The sequence shown here is derived from an EMBL/GenBank/DDBJ whole genome shotgun (WGS) entry which is preliminary data.</text>
</comment>
<evidence type="ECO:0000313" key="3">
    <source>
        <dbReference type="EMBL" id="MBL6446461.1"/>
    </source>
</evidence>
<comment type="similarity">
    <text evidence="1">Belongs to the UPF0162 family.</text>
</comment>
<name>A0A937KB59_9BACT</name>
<evidence type="ECO:0000259" key="2">
    <source>
        <dbReference type="Pfam" id="PF13369"/>
    </source>
</evidence>
<dbReference type="Proteomes" id="UP000614216">
    <property type="component" value="Unassembled WGS sequence"/>
</dbReference>
<accession>A0A937KB59</accession>
<gene>
    <name evidence="3" type="ORF">JMN32_09085</name>
</gene>
<dbReference type="EMBL" id="JAEUGD010000031">
    <property type="protein sequence ID" value="MBL6446461.1"/>
    <property type="molecule type" value="Genomic_DNA"/>
</dbReference>
<dbReference type="PANTHER" id="PTHR31350:SF21">
    <property type="entry name" value="F-BOX ONLY PROTEIN 21"/>
    <property type="match status" value="1"/>
</dbReference>
<proteinExistence type="inferred from homology"/>
<dbReference type="Pfam" id="PF13369">
    <property type="entry name" value="Transglut_core2"/>
    <property type="match status" value="1"/>
</dbReference>
<keyword evidence="4" id="KW-1185">Reference proteome</keyword>
<protein>
    <submittedName>
        <fullName evidence="3">Transglutaminase family protein</fullName>
    </submittedName>
</protein>
<sequence length="286" mass="33167">MEESELKALVSLLDDEDAQIISHVEEKIISLGEEIIPFLETEWESNLNPLVQSRIEDLIHILQFDILKNKLVAWFEKEDNDLLEGMWLVATYQYPDLELQKLRQDLEQIYYEAWLEFKIDIHPYDQVKLLNSVIFSKLKFGANTKNFHSPGNSMINVVLETRKGNPISLCVLYMLVAQKLKMPVYGVNLPNLFILTFKPESENFSQFYINAFNRGLIFSKEDIDNYIAELRINPQDTFYQPCSNQDIVLRSLRNLVNSFDKIGDHSKSEEVKTLLQLVSKGSDLGL</sequence>
<feature type="domain" description="Protein SirB1 N-terminal" evidence="2">
    <location>
        <begin position="101"/>
        <end position="253"/>
    </location>
</feature>
<dbReference type="RefSeq" id="WP_202856005.1">
    <property type="nucleotide sequence ID" value="NZ_JAEUGD010000031.1"/>
</dbReference>